<dbReference type="OrthoDB" id="2299631at2759"/>
<dbReference type="Proteomes" id="UP000193560">
    <property type="component" value="Unassembled WGS sequence"/>
</dbReference>
<keyword evidence="3" id="KW-1185">Reference proteome</keyword>
<keyword evidence="1" id="KW-0812">Transmembrane</keyword>
<feature type="transmembrane region" description="Helical" evidence="1">
    <location>
        <begin position="67"/>
        <end position="86"/>
    </location>
</feature>
<organism evidence="2 3">
    <name type="scientific">Absidia repens</name>
    <dbReference type="NCBI Taxonomy" id="90262"/>
    <lineage>
        <taxon>Eukaryota</taxon>
        <taxon>Fungi</taxon>
        <taxon>Fungi incertae sedis</taxon>
        <taxon>Mucoromycota</taxon>
        <taxon>Mucoromycotina</taxon>
        <taxon>Mucoromycetes</taxon>
        <taxon>Mucorales</taxon>
        <taxon>Cunninghamellaceae</taxon>
        <taxon>Absidia</taxon>
    </lineage>
</organism>
<feature type="transmembrane region" description="Helical" evidence="1">
    <location>
        <begin position="98"/>
        <end position="115"/>
    </location>
</feature>
<gene>
    <name evidence="2" type="ORF">BCR42DRAFT_414525</name>
</gene>
<keyword evidence="1" id="KW-1133">Transmembrane helix</keyword>
<proteinExistence type="predicted"/>
<feature type="transmembrane region" description="Helical" evidence="1">
    <location>
        <begin position="21"/>
        <end position="47"/>
    </location>
</feature>
<evidence type="ECO:0000256" key="1">
    <source>
        <dbReference type="SAM" id="Phobius"/>
    </source>
</evidence>
<dbReference type="EMBL" id="MCGE01000010">
    <property type="protein sequence ID" value="ORZ17392.1"/>
    <property type="molecule type" value="Genomic_DNA"/>
</dbReference>
<protein>
    <submittedName>
        <fullName evidence="2">Uncharacterized protein</fullName>
    </submittedName>
</protein>
<reference evidence="2 3" key="1">
    <citation type="submission" date="2016-07" db="EMBL/GenBank/DDBJ databases">
        <title>Pervasive Adenine N6-methylation of Active Genes in Fungi.</title>
        <authorList>
            <consortium name="DOE Joint Genome Institute"/>
            <person name="Mondo S.J."/>
            <person name="Dannebaum R.O."/>
            <person name="Kuo R.C."/>
            <person name="Labutti K."/>
            <person name="Haridas S."/>
            <person name="Kuo A."/>
            <person name="Salamov A."/>
            <person name="Ahrendt S.R."/>
            <person name="Lipzen A."/>
            <person name="Sullivan W."/>
            <person name="Andreopoulos W.B."/>
            <person name="Clum A."/>
            <person name="Lindquist E."/>
            <person name="Daum C."/>
            <person name="Ramamoorthy G.K."/>
            <person name="Gryganskyi A."/>
            <person name="Culley D."/>
            <person name="Magnuson J.K."/>
            <person name="James T.Y."/>
            <person name="O'Malley M.A."/>
            <person name="Stajich J.E."/>
            <person name="Spatafora J.W."/>
            <person name="Visel A."/>
            <person name="Grigoriev I.V."/>
        </authorList>
    </citation>
    <scope>NUCLEOTIDE SEQUENCE [LARGE SCALE GENOMIC DNA]</scope>
    <source>
        <strain evidence="2 3">NRRL 1336</strain>
    </source>
</reference>
<evidence type="ECO:0000313" key="2">
    <source>
        <dbReference type="EMBL" id="ORZ17392.1"/>
    </source>
</evidence>
<keyword evidence="1" id="KW-0472">Membrane</keyword>
<comment type="caution">
    <text evidence="2">The sequence shown here is derived from an EMBL/GenBank/DDBJ whole genome shotgun (WGS) entry which is preliminary data.</text>
</comment>
<feature type="transmembrane region" description="Helical" evidence="1">
    <location>
        <begin position="150"/>
        <end position="173"/>
    </location>
</feature>
<name>A0A1X2IJ54_9FUNG</name>
<sequence length="198" mass="22976">MANLKQPSVFCCLLPRPGIMLFTFLSAVYAFSGVFAMTAGFVFAYFYMPLPDTAKEGMFFKFASNLFKLNTVVDVFCGLIYVYAFILAYKRKWKAFEPVLYVFLAIALYGGYSMLCTIKENYLVALNRDDSITDKFGDMDDDHKESFNRWFPRLLVVTTLILSVMPWLIQVYLIKQIRSYIKYVLYKKDEKYVSSSSE</sequence>
<dbReference type="AlphaFoldDB" id="A0A1X2IJ54"/>
<accession>A0A1X2IJ54</accession>
<evidence type="ECO:0000313" key="3">
    <source>
        <dbReference type="Proteomes" id="UP000193560"/>
    </source>
</evidence>